<evidence type="ECO:0000313" key="4">
    <source>
        <dbReference type="EMBL" id="SDP19259.1"/>
    </source>
</evidence>
<organism evidence="4 5">
    <name type="scientific">Clostridium gasigenes</name>
    <dbReference type="NCBI Taxonomy" id="94869"/>
    <lineage>
        <taxon>Bacteria</taxon>
        <taxon>Bacillati</taxon>
        <taxon>Bacillota</taxon>
        <taxon>Clostridia</taxon>
        <taxon>Eubacteriales</taxon>
        <taxon>Clostridiaceae</taxon>
        <taxon>Clostridium</taxon>
    </lineage>
</organism>
<accession>A0A1H0QR87</accession>
<dbReference type="InterPro" id="IPR028082">
    <property type="entry name" value="Peripla_BP_I"/>
</dbReference>
<dbReference type="Gene3D" id="3.40.50.2300">
    <property type="match status" value="2"/>
</dbReference>
<dbReference type="OrthoDB" id="9775106at2"/>
<keyword evidence="1" id="KW-0805">Transcription regulation</keyword>
<protein>
    <submittedName>
        <fullName evidence="4">Transcriptional regulator, LacI family</fullName>
    </submittedName>
</protein>
<evidence type="ECO:0000256" key="1">
    <source>
        <dbReference type="ARBA" id="ARBA00023015"/>
    </source>
</evidence>
<dbReference type="STRING" id="94869.SAMN04488529_102464"/>
<keyword evidence="3" id="KW-0804">Transcription</keyword>
<dbReference type="PANTHER" id="PTHR30146:SF24">
    <property type="entry name" value="XYLOSE OPERON REGULATORY PROTEIN"/>
    <property type="match status" value="1"/>
</dbReference>
<evidence type="ECO:0000256" key="3">
    <source>
        <dbReference type="ARBA" id="ARBA00023163"/>
    </source>
</evidence>
<keyword evidence="5" id="KW-1185">Reference proteome</keyword>
<dbReference type="CDD" id="cd06267">
    <property type="entry name" value="PBP1_LacI_sugar_binding-like"/>
    <property type="match status" value="1"/>
</dbReference>
<reference evidence="4 5" key="1">
    <citation type="submission" date="2016-10" db="EMBL/GenBank/DDBJ databases">
        <authorList>
            <person name="de Groot N.N."/>
        </authorList>
    </citation>
    <scope>NUCLEOTIDE SEQUENCE [LARGE SCALE GENOMIC DNA]</scope>
    <source>
        <strain evidence="4 5">DSM 12272</strain>
    </source>
</reference>
<sequence>MNIKDIAKMAEVAVGTVSRVVNNDPNVKDTTRKKILEIIRDNNYIPNNSARNLKKSNSNDIGVLVRGVFNPFFSEMIDVINKEIKKSGKSMILRQTDYSLKGEDEVREIISFEKERKLQGIIYLGCDIREVTEETFKGITSPLVLASVNTTYNTKVNNFSSVGIKQKDSAYMATKYLIDLGHKNIAIILGIKSDSGLVYERFLGYKEALIENGLKFNENYIIYGQYNPKLAYKATEVFIKKYKEVDAIFSISDIMAIGAAKALSDNAFKVGKDISLVGFDGMDVTEFYTPAITTVVQPREEMAKISIDLLLKQIKKATPNEHIILETKLVKRESCVRK</sequence>
<dbReference type="EMBL" id="FNJM01000002">
    <property type="protein sequence ID" value="SDP19259.1"/>
    <property type="molecule type" value="Genomic_DNA"/>
</dbReference>
<dbReference type="Pfam" id="PF13377">
    <property type="entry name" value="Peripla_BP_3"/>
    <property type="match status" value="1"/>
</dbReference>
<dbReference type="InterPro" id="IPR000843">
    <property type="entry name" value="HTH_LacI"/>
</dbReference>
<evidence type="ECO:0000313" key="5">
    <source>
        <dbReference type="Proteomes" id="UP000198597"/>
    </source>
</evidence>
<keyword evidence="2" id="KW-0238">DNA-binding</keyword>
<dbReference type="GO" id="GO:0000976">
    <property type="term" value="F:transcription cis-regulatory region binding"/>
    <property type="evidence" value="ECO:0007669"/>
    <property type="project" value="TreeGrafter"/>
</dbReference>
<gene>
    <name evidence="4" type="ORF">SAMN04488529_102464</name>
</gene>
<dbReference type="SUPFAM" id="SSF47413">
    <property type="entry name" value="lambda repressor-like DNA-binding domains"/>
    <property type="match status" value="1"/>
</dbReference>
<dbReference type="GO" id="GO:0003700">
    <property type="term" value="F:DNA-binding transcription factor activity"/>
    <property type="evidence" value="ECO:0007669"/>
    <property type="project" value="TreeGrafter"/>
</dbReference>
<evidence type="ECO:0000256" key="2">
    <source>
        <dbReference type="ARBA" id="ARBA00023125"/>
    </source>
</evidence>
<dbReference type="SMART" id="SM00354">
    <property type="entry name" value="HTH_LACI"/>
    <property type="match status" value="1"/>
</dbReference>
<dbReference type="CDD" id="cd01392">
    <property type="entry name" value="HTH_LacI"/>
    <property type="match status" value="1"/>
</dbReference>
<dbReference type="InterPro" id="IPR010982">
    <property type="entry name" value="Lambda_DNA-bd_dom_sf"/>
</dbReference>
<dbReference type="RefSeq" id="WP_089967459.1">
    <property type="nucleotide sequence ID" value="NZ_FNJM01000002.1"/>
</dbReference>
<proteinExistence type="predicted"/>
<name>A0A1H0QR87_9CLOT</name>
<dbReference type="AlphaFoldDB" id="A0A1H0QR87"/>
<dbReference type="Proteomes" id="UP000198597">
    <property type="component" value="Unassembled WGS sequence"/>
</dbReference>
<dbReference type="SUPFAM" id="SSF53822">
    <property type="entry name" value="Periplasmic binding protein-like I"/>
    <property type="match status" value="1"/>
</dbReference>
<dbReference type="Pfam" id="PF00356">
    <property type="entry name" value="LacI"/>
    <property type="match status" value="1"/>
</dbReference>
<dbReference type="PANTHER" id="PTHR30146">
    <property type="entry name" value="LACI-RELATED TRANSCRIPTIONAL REPRESSOR"/>
    <property type="match status" value="1"/>
</dbReference>
<dbReference type="Gene3D" id="1.10.260.40">
    <property type="entry name" value="lambda repressor-like DNA-binding domains"/>
    <property type="match status" value="1"/>
</dbReference>
<dbReference type="PROSITE" id="PS50932">
    <property type="entry name" value="HTH_LACI_2"/>
    <property type="match status" value="1"/>
</dbReference>
<dbReference type="InterPro" id="IPR046335">
    <property type="entry name" value="LacI/GalR-like_sensor"/>
</dbReference>